<evidence type="ECO:0000256" key="5">
    <source>
        <dbReference type="ARBA" id="ARBA00022538"/>
    </source>
</evidence>
<feature type="compositionally biased region" description="Basic and acidic residues" evidence="11">
    <location>
        <begin position="566"/>
        <end position="581"/>
    </location>
</feature>
<feature type="transmembrane region" description="Helical" evidence="12">
    <location>
        <begin position="270"/>
        <end position="289"/>
    </location>
</feature>
<dbReference type="InterPro" id="IPR038770">
    <property type="entry name" value="Na+/solute_symporter_sf"/>
</dbReference>
<feature type="transmembrane region" description="Helical" evidence="12">
    <location>
        <begin position="231"/>
        <end position="250"/>
    </location>
</feature>
<proteinExistence type="inferred from homology"/>
<feature type="transmembrane region" description="Helical" evidence="12">
    <location>
        <begin position="179"/>
        <end position="198"/>
    </location>
</feature>
<dbReference type="AlphaFoldDB" id="A0A3D9HYM3"/>
<name>A0A3D9HYM3_9PROT</name>
<keyword evidence="10 12" id="KW-0472">Membrane</keyword>
<keyword evidence="9" id="KW-0406">Ion transport</keyword>
<feature type="domain" description="RCK N-terminal" evidence="13">
    <location>
        <begin position="403"/>
        <end position="520"/>
    </location>
</feature>
<keyword evidence="7" id="KW-0630">Potassium</keyword>
<dbReference type="Proteomes" id="UP000256845">
    <property type="component" value="Unassembled WGS sequence"/>
</dbReference>
<sequence>MNEHISLVYGLIILAGAILIVPLFKRLRLSPILGYLVAGMLIGPHGFDLVPKGHVIEILAEFGVLFLLFMIGLELPIDRLRAMRRYVFGLGSAQVLVTAFIIFVVSINLGLDISAAIVIGFGLALSSTATVLGELSERGELVQRFGRVSLAVLLMQDLAVAPLLAMIPLLGDDIPNSQALILKAVQGLAALGFVALLGRYVFRPLFAVVVSVKMPELFTATSLFLVIGTSFLTAAAGLSMALGAFLAGILMADSEYRHQVEADISPFRGLFLGLFFMTVGMIVDGGLIFDHGALIMSLLVALLVGKALIMAFCARLFGLRWSVASRAGITLAQGGEFAFVLIGLAVNEGVLQGEIEQIVFLVVVMGIVATPFLISLGEKVSLWFKEKEEPEAPMLEDETLDLRNHVVIAGFGRVGQTVADLLAEMHIPYVALELDRALVAEGRRRNLPVYYGNAGNAHVLAAAGIGRAKAAVITLDQHKAAEVLVTVLHQRWPDLPIYARARDLANSERLERLGAAEAIPETIEASLRLGARVLRSIGIPREQVQQQLELMSANDYRLLREHVQAVEKDGQPEPPAAEKRNVASQEAD</sequence>
<feature type="transmembrane region" description="Helical" evidence="12">
    <location>
        <begin position="87"/>
        <end position="107"/>
    </location>
</feature>
<dbReference type="Gene3D" id="1.20.1530.20">
    <property type="match status" value="1"/>
</dbReference>
<accession>A0A3D9HYM3</accession>
<feature type="transmembrane region" description="Helical" evidence="12">
    <location>
        <begin position="113"/>
        <end position="133"/>
    </location>
</feature>
<evidence type="ECO:0000313" key="14">
    <source>
        <dbReference type="EMBL" id="RED54006.1"/>
    </source>
</evidence>
<evidence type="ECO:0000256" key="7">
    <source>
        <dbReference type="ARBA" id="ARBA00022958"/>
    </source>
</evidence>
<dbReference type="GO" id="GO:0012505">
    <property type="term" value="C:endomembrane system"/>
    <property type="evidence" value="ECO:0007669"/>
    <property type="project" value="UniProtKB-SubCell"/>
</dbReference>
<protein>
    <submittedName>
        <fullName evidence="14">Kef-type potassium/proton antiporter (CPA2 family)</fullName>
    </submittedName>
</protein>
<dbReference type="GO" id="GO:0005886">
    <property type="term" value="C:plasma membrane"/>
    <property type="evidence" value="ECO:0007669"/>
    <property type="project" value="TreeGrafter"/>
</dbReference>
<dbReference type="OrthoDB" id="9781411at2"/>
<evidence type="ECO:0000256" key="6">
    <source>
        <dbReference type="ARBA" id="ARBA00022692"/>
    </source>
</evidence>
<gene>
    <name evidence="14" type="ORF">DFP90_101807</name>
</gene>
<feature type="transmembrane region" description="Helical" evidence="12">
    <location>
        <begin position="6"/>
        <end position="24"/>
    </location>
</feature>
<evidence type="ECO:0000256" key="9">
    <source>
        <dbReference type="ARBA" id="ARBA00023065"/>
    </source>
</evidence>
<dbReference type="FunFam" id="3.40.50.720:FF:000036">
    <property type="entry name" value="Glutathione-regulated potassium-efflux system protein KefB"/>
    <property type="match status" value="1"/>
</dbReference>
<evidence type="ECO:0000256" key="11">
    <source>
        <dbReference type="SAM" id="MobiDB-lite"/>
    </source>
</evidence>
<dbReference type="GO" id="GO:0008324">
    <property type="term" value="F:monoatomic cation transmembrane transporter activity"/>
    <property type="evidence" value="ECO:0007669"/>
    <property type="project" value="InterPro"/>
</dbReference>
<dbReference type="InterPro" id="IPR004771">
    <property type="entry name" value="K/H_exchanger"/>
</dbReference>
<evidence type="ECO:0000256" key="3">
    <source>
        <dbReference type="ARBA" id="ARBA00022448"/>
    </source>
</evidence>
<dbReference type="SUPFAM" id="SSF51735">
    <property type="entry name" value="NAD(P)-binding Rossmann-fold domains"/>
    <property type="match status" value="1"/>
</dbReference>
<feature type="transmembrane region" description="Helical" evidence="12">
    <location>
        <begin position="31"/>
        <end position="47"/>
    </location>
</feature>
<dbReference type="GO" id="GO:1902600">
    <property type="term" value="P:proton transmembrane transport"/>
    <property type="evidence" value="ECO:0007669"/>
    <property type="project" value="InterPro"/>
</dbReference>
<feature type="transmembrane region" description="Helical" evidence="12">
    <location>
        <begin position="295"/>
        <end position="317"/>
    </location>
</feature>
<evidence type="ECO:0000256" key="8">
    <source>
        <dbReference type="ARBA" id="ARBA00022989"/>
    </source>
</evidence>
<dbReference type="GO" id="GO:0015297">
    <property type="term" value="F:antiporter activity"/>
    <property type="evidence" value="ECO:0007669"/>
    <property type="project" value="UniProtKB-KW"/>
</dbReference>
<feature type="transmembrane region" description="Helical" evidence="12">
    <location>
        <begin position="329"/>
        <end position="346"/>
    </location>
</feature>
<keyword evidence="8 12" id="KW-1133">Transmembrane helix</keyword>
<dbReference type="RefSeq" id="WP_115935101.1">
    <property type="nucleotide sequence ID" value="NZ_QRDW01000001.1"/>
</dbReference>
<keyword evidence="6 12" id="KW-0812">Transmembrane</keyword>
<dbReference type="InterPro" id="IPR006153">
    <property type="entry name" value="Cation/H_exchanger_TM"/>
</dbReference>
<comment type="subcellular location">
    <subcellularLocation>
        <location evidence="1">Endomembrane system</location>
        <topology evidence="1">Multi-pass membrane protein</topology>
    </subcellularLocation>
</comment>
<feature type="transmembrane region" description="Helical" evidence="12">
    <location>
        <begin position="145"/>
        <end position="167"/>
    </location>
</feature>
<keyword evidence="5" id="KW-0633">Potassium transport</keyword>
<dbReference type="PANTHER" id="PTHR46157:SF4">
    <property type="entry name" value="K(+) EFFLUX ANTIPORTER 3, CHLOROPLASTIC"/>
    <property type="match status" value="1"/>
</dbReference>
<keyword evidence="15" id="KW-1185">Reference proteome</keyword>
<reference evidence="14 15" key="1">
    <citation type="submission" date="2018-07" db="EMBL/GenBank/DDBJ databases">
        <title>Genomic Encyclopedia of Type Strains, Phase III (KMG-III): the genomes of soil and plant-associated and newly described type strains.</title>
        <authorList>
            <person name="Whitman W."/>
        </authorList>
    </citation>
    <scope>NUCLEOTIDE SEQUENCE [LARGE SCALE GENOMIC DNA]</scope>
    <source>
        <strain evidence="14 15">CECT 8488</strain>
    </source>
</reference>
<dbReference type="Gene3D" id="3.40.50.720">
    <property type="entry name" value="NAD(P)-binding Rossmann-like Domain"/>
    <property type="match status" value="1"/>
</dbReference>
<feature type="transmembrane region" description="Helical" evidence="12">
    <location>
        <begin position="53"/>
        <end position="75"/>
    </location>
</feature>
<evidence type="ECO:0000259" key="13">
    <source>
        <dbReference type="PROSITE" id="PS51201"/>
    </source>
</evidence>
<evidence type="ECO:0000256" key="1">
    <source>
        <dbReference type="ARBA" id="ARBA00004127"/>
    </source>
</evidence>
<comment type="similarity">
    <text evidence="2">Belongs to the monovalent cation:proton antiporter 2 (CPA2) transporter (TC 2.A.37) family.</text>
</comment>
<keyword evidence="3" id="KW-0813">Transport</keyword>
<keyword evidence="4" id="KW-0050">Antiport</keyword>
<evidence type="ECO:0000313" key="15">
    <source>
        <dbReference type="Proteomes" id="UP000256845"/>
    </source>
</evidence>
<dbReference type="InterPro" id="IPR036291">
    <property type="entry name" value="NAD(P)-bd_dom_sf"/>
</dbReference>
<evidence type="ECO:0000256" key="10">
    <source>
        <dbReference type="ARBA" id="ARBA00023136"/>
    </source>
</evidence>
<dbReference type="GO" id="GO:0006813">
    <property type="term" value="P:potassium ion transport"/>
    <property type="evidence" value="ECO:0007669"/>
    <property type="project" value="UniProtKB-KW"/>
</dbReference>
<evidence type="ECO:0000256" key="2">
    <source>
        <dbReference type="ARBA" id="ARBA00005551"/>
    </source>
</evidence>
<dbReference type="Pfam" id="PF00999">
    <property type="entry name" value="Na_H_Exchanger"/>
    <property type="match status" value="1"/>
</dbReference>
<dbReference type="Pfam" id="PF02254">
    <property type="entry name" value="TrkA_N"/>
    <property type="match status" value="1"/>
</dbReference>
<dbReference type="EMBL" id="QRDW01000001">
    <property type="protein sequence ID" value="RED54006.1"/>
    <property type="molecule type" value="Genomic_DNA"/>
</dbReference>
<evidence type="ECO:0000256" key="4">
    <source>
        <dbReference type="ARBA" id="ARBA00022449"/>
    </source>
</evidence>
<comment type="caution">
    <text evidence="14">The sequence shown here is derived from an EMBL/GenBank/DDBJ whole genome shotgun (WGS) entry which is preliminary data.</text>
</comment>
<feature type="transmembrane region" description="Helical" evidence="12">
    <location>
        <begin position="358"/>
        <end position="377"/>
    </location>
</feature>
<dbReference type="PROSITE" id="PS51201">
    <property type="entry name" value="RCK_N"/>
    <property type="match status" value="1"/>
</dbReference>
<dbReference type="PANTHER" id="PTHR46157">
    <property type="entry name" value="K(+) EFFLUX ANTIPORTER 3, CHLOROPLASTIC"/>
    <property type="match status" value="1"/>
</dbReference>
<feature type="region of interest" description="Disordered" evidence="11">
    <location>
        <begin position="566"/>
        <end position="588"/>
    </location>
</feature>
<evidence type="ECO:0000256" key="12">
    <source>
        <dbReference type="SAM" id="Phobius"/>
    </source>
</evidence>
<dbReference type="NCBIfam" id="TIGR00932">
    <property type="entry name" value="2a37"/>
    <property type="match status" value="1"/>
</dbReference>
<dbReference type="InterPro" id="IPR003148">
    <property type="entry name" value="RCK_N"/>
</dbReference>
<organism evidence="14 15">
    <name type="scientific">Aestuariispira insulae</name>
    <dbReference type="NCBI Taxonomy" id="1461337"/>
    <lineage>
        <taxon>Bacteria</taxon>
        <taxon>Pseudomonadati</taxon>
        <taxon>Pseudomonadota</taxon>
        <taxon>Alphaproteobacteria</taxon>
        <taxon>Rhodospirillales</taxon>
        <taxon>Kiloniellaceae</taxon>
        <taxon>Aestuariispira</taxon>
    </lineage>
</organism>